<protein>
    <submittedName>
        <fullName evidence="2">Uncharacterized protein</fullName>
    </submittedName>
</protein>
<evidence type="ECO:0000313" key="2">
    <source>
        <dbReference type="EMBL" id="TGB02167.1"/>
    </source>
</evidence>
<keyword evidence="3" id="KW-1185">Reference proteome</keyword>
<reference evidence="2 3" key="1">
    <citation type="journal article" date="2003" name="Int. J. Syst. Evol. Microbiol.">
        <title>Halobacillus salinus sp. nov., isolated from a salt lake on the coast of the East Sea in Korea.</title>
        <authorList>
            <person name="Yoon J.H."/>
            <person name="Kang K.H."/>
            <person name="Park Y.H."/>
        </authorList>
    </citation>
    <scope>NUCLEOTIDE SEQUENCE [LARGE SCALE GENOMIC DNA]</scope>
    <source>
        <strain evidence="2 3">HSL-3</strain>
    </source>
</reference>
<keyword evidence="1" id="KW-0812">Transmembrane</keyword>
<evidence type="ECO:0000313" key="3">
    <source>
        <dbReference type="Proteomes" id="UP000297982"/>
    </source>
</evidence>
<comment type="caution">
    <text evidence="2">The sequence shown here is derived from an EMBL/GenBank/DDBJ whole genome shotgun (WGS) entry which is preliminary data.</text>
</comment>
<organism evidence="2 3">
    <name type="scientific">Halobacillus salinus</name>
    <dbReference type="NCBI Taxonomy" id="192814"/>
    <lineage>
        <taxon>Bacteria</taxon>
        <taxon>Bacillati</taxon>
        <taxon>Bacillota</taxon>
        <taxon>Bacilli</taxon>
        <taxon>Bacillales</taxon>
        <taxon>Bacillaceae</taxon>
        <taxon>Halobacillus</taxon>
    </lineage>
</organism>
<dbReference type="Proteomes" id="UP000297982">
    <property type="component" value="Unassembled WGS sequence"/>
</dbReference>
<accession>A0A4Z0GXJ1</accession>
<dbReference type="RefSeq" id="WP_135327882.1">
    <property type="nucleotide sequence ID" value="NZ_SRJC01000003.1"/>
</dbReference>
<proteinExistence type="predicted"/>
<keyword evidence="1" id="KW-0472">Membrane</keyword>
<feature type="transmembrane region" description="Helical" evidence="1">
    <location>
        <begin position="12"/>
        <end position="33"/>
    </location>
</feature>
<sequence length="99" mass="11040">MDKQGTNPIFKVLLTIILFVVIVFITIKGISIVKLNSVKQEVLNQNSEITAVEKINSVGQWGELQTSYVLEVRKGSSTLYRVWADEEGEIKDAEIISGD</sequence>
<keyword evidence="1" id="KW-1133">Transmembrane helix</keyword>
<evidence type="ECO:0000256" key="1">
    <source>
        <dbReference type="SAM" id="Phobius"/>
    </source>
</evidence>
<dbReference type="EMBL" id="SRJC01000003">
    <property type="protein sequence ID" value="TGB02167.1"/>
    <property type="molecule type" value="Genomic_DNA"/>
</dbReference>
<name>A0A4Z0GXJ1_9BACI</name>
<gene>
    <name evidence="2" type="ORF">E4663_12525</name>
</gene>
<dbReference type="AlphaFoldDB" id="A0A4Z0GXJ1"/>